<accession>A0A0A8Z7K9</accession>
<dbReference type="InterPro" id="IPR000477">
    <property type="entry name" value="RT_dom"/>
</dbReference>
<evidence type="ECO:0000313" key="2">
    <source>
        <dbReference type="EMBL" id="JAD32730.1"/>
    </source>
</evidence>
<evidence type="ECO:0000259" key="1">
    <source>
        <dbReference type="PROSITE" id="PS50878"/>
    </source>
</evidence>
<sequence>MKGFSPLWCAWIKQVVSRGSVGVKVNDDIGYFFQTKKGLRQGDLLSPILFNIVVDMLAILIQRAKDDGQFSGVVPHLVDDGLSILQYADDTVLLIKQRI</sequence>
<dbReference type="AlphaFoldDB" id="A0A0A8Z7K9"/>
<name>A0A0A8Z7K9_ARUDO</name>
<dbReference type="Pfam" id="PF00078">
    <property type="entry name" value="RVT_1"/>
    <property type="match status" value="1"/>
</dbReference>
<proteinExistence type="predicted"/>
<organism evidence="2">
    <name type="scientific">Arundo donax</name>
    <name type="common">Giant reed</name>
    <name type="synonym">Donax arundinaceus</name>
    <dbReference type="NCBI Taxonomy" id="35708"/>
    <lineage>
        <taxon>Eukaryota</taxon>
        <taxon>Viridiplantae</taxon>
        <taxon>Streptophyta</taxon>
        <taxon>Embryophyta</taxon>
        <taxon>Tracheophyta</taxon>
        <taxon>Spermatophyta</taxon>
        <taxon>Magnoliopsida</taxon>
        <taxon>Liliopsida</taxon>
        <taxon>Poales</taxon>
        <taxon>Poaceae</taxon>
        <taxon>PACMAD clade</taxon>
        <taxon>Arundinoideae</taxon>
        <taxon>Arundineae</taxon>
        <taxon>Arundo</taxon>
    </lineage>
</organism>
<dbReference type="PROSITE" id="PS50878">
    <property type="entry name" value="RT_POL"/>
    <property type="match status" value="1"/>
</dbReference>
<protein>
    <recommendedName>
        <fullName evidence="1">Reverse transcriptase domain-containing protein</fullName>
    </recommendedName>
</protein>
<dbReference type="InterPro" id="IPR043502">
    <property type="entry name" value="DNA/RNA_pol_sf"/>
</dbReference>
<dbReference type="EMBL" id="GBRH01265165">
    <property type="protein sequence ID" value="JAD32730.1"/>
    <property type="molecule type" value="Transcribed_RNA"/>
</dbReference>
<reference evidence="2" key="1">
    <citation type="submission" date="2014-09" db="EMBL/GenBank/DDBJ databases">
        <authorList>
            <person name="Magalhaes I.L.F."/>
            <person name="Oliveira U."/>
            <person name="Santos F.R."/>
            <person name="Vidigal T.H.D.A."/>
            <person name="Brescovit A.D."/>
            <person name="Santos A.J."/>
        </authorList>
    </citation>
    <scope>NUCLEOTIDE SEQUENCE</scope>
    <source>
        <tissue evidence="2">Shoot tissue taken approximately 20 cm above the soil surface</tissue>
    </source>
</reference>
<reference evidence="2" key="2">
    <citation type="journal article" date="2015" name="Data Brief">
        <title>Shoot transcriptome of the giant reed, Arundo donax.</title>
        <authorList>
            <person name="Barrero R.A."/>
            <person name="Guerrero F.D."/>
            <person name="Moolhuijzen P."/>
            <person name="Goolsby J.A."/>
            <person name="Tidwell J."/>
            <person name="Bellgard S.E."/>
            <person name="Bellgard M.I."/>
        </authorList>
    </citation>
    <scope>NUCLEOTIDE SEQUENCE</scope>
    <source>
        <tissue evidence="2">Shoot tissue taken approximately 20 cm above the soil surface</tissue>
    </source>
</reference>
<feature type="domain" description="Reverse transcriptase" evidence="1">
    <location>
        <begin position="1"/>
        <end position="99"/>
    </location>
</feature>
<dbReference type="SUPFAM" id="SSF56672">
    <property type="entry name" value="DNA/RNA polymerases"/>
    <property type="match status" value="1"/>
</dbReference>